<dbReference type="AlphaFoldDB" id="A0A603KXN8"/>
<dbReference type="EMBL" id="AAKOJA010000006">
    <property type="protein sequence ID" value="ECT9425903.1"/>
    <property type="molecule type" value="Genomic_DNA"/>
</dbReference>
<proteinExistence type="predicted"/>
<name>A0A603KXN8_SALER</name>
<organism evidence="1">
    <name type="scientific">Salmonella enterica</name>
    <name type="common">Salmonella choleraesuis</name>
    <dbReference type="NCBI Taxonomy" id="28901"/>
    <lineage>
        <taxon>Bacteria</taxon>
        <taxon>Pseudomonadati</taxon>
        <taxon>Pseudomonadota</taxon>
        <taxon>Gammaproteobacteria</taxon>
        <taxon>Enterobacterales</taxon>
        <taxon>Enterobacteriaceae</taxon>
        <taxon>Salmonella</taxon>
    </lineage>
</organism>
<sequence>MRIITRKKPAFTDLYQTGVLTRIAAVKTDSGGWRLFGVWRDQDIAVFVEAARGGIREWSGLNYLAEFVFSCGISLWEVHNKTDRKTPTRSVAS</sequence>
<evidence type="ECO:0000313" key="1">
    <source>
        <dbReference type="EMBL" id="ECT9425903.1"/>
    </source>
</evidence>
<reference evidence="1" key="1">
    <citation type="submission" date="2018-07" db="EMBL/GenBank/DDBJ databases">
        <authorList>
            <consortium name="PulseNet: The National Subtyping Network for Foodborne Disease Surveillance"/>
            <person name="Tarr C.L."/>
            <person name="Trees E."/>
            <person name="Katz L.S."/>
            <person name="Carleton-Romer H.A."/>
            <person name="Stroika S."/>
            <person name="Kucerova Z."/>
            <person name="Roache K.F."/>
            <person name="Sabol A.L."/>
            <person name="Besser J."/>
            <person name="Gerner-Smidt P."/>
        </authorList>
    </citation>
    <scope>NUCLEOTIDE SEQUENCE [LARGE SCALE GENOMIC DNA]</scope>
    <source>
        <strain evidence="1">PNUSAS018503</strain>
    </source>
</reference>
<dbReference type="Proteomes" id="UP000839904">
    <property type="component" value="Unassembled WGS sequence"/>
</dbReference>
<protein>
    <recommendedName>
        <fullName evidence="2">Bacteriophage protein</fullName>
    </recommendedName>
</protein>
<accession>A0A603KXN8</accession>
<comment type="caution">
    <text evidence="1">The sequence shown here is derived from an EMBL/GenBank/DDBJ whole genome shotgun (WGS) entry which is preliminary data.</text>
</comment>
<gene>
    <name evidence="1" type="ORF">CG587_15445</name>
</gene>
<evidence type="ECO:0008006" key="2">
    <source>
        <dbReference type="Google" id="ProtNLM"/>
    </source>
</evidence>